<dbReference type="AlphaFoldDB" id="A0A0B5B8H7"/>
<dbReference type="NCBIfam" id="TIGR03725">
    <property type="entry name" value="T6A_YeaZ"/>
    <property type="match status" value="1"/>
</dbReference>
<dbReference type="InterPro" id="IPR000905">
    <property type="entry name" value="Gcp-like_dom"/>
</dbReference>
<keyword evidence="3" id="KW-1185">Reference proteome</keyword>
<protein>
    <submittedName>
        <fullName evidence="2">Peptidase</fullName>
    </submittedName>
</protein>
<gene>
    <name evidence="2" type="ORF">GPICK_06045</name>
</gene>
<name>A0A0B5B8H7_9BACT</name>
<evidence type="ECO:0000313" key="3">
    <source>
        <dbReference type="Proteomes" id="UP000057609"/>
    </source>
</evidence>
<dbReference type="Pfam" id="PF00814">
    <property type="entry name" value="TsaD"/>
    <property type="match status" value="1"/>
</dbReference>
<dbReference type="Gene3D" id="3.30.420.40">
    <property type="match status" value="2"/>
</dbReference>
<evidence type="ECO:0000313" key="2">
    <source>
        <dbReference type="EMBL" id="AJE02983.1"/>
    </source>
</evidence>
<evidence type="ECO:0000259" key="1">
    <source>
        <dbReference type="Pfam" id="PF00814"/>
    </source>
</evidence>
<dbReference type="Proteomes" id="UP000057609">
    <property type="component" value="Chromosome"/>
</dbReference>
<reference evidence="2 3" key="1">
    <citation type="journal article" date="2015" name="Genome Announc.">
        <title>Complete Genome of Geobacter pickeringii G13T, a Metal-Reducing Isolate from Sedimentary Kaolin Deposits.</title>
        <authorList>
            <person name="Badalamenti J.P."/>
            <person name="Bond D.R."/>
        </authorList>
    </citation>
    <scope>NUCLEOTIDE SEQUENCE [LARGE SCALE GENOMIC DNA]</scope>
    <source>
        <strain evidence="2 3">G13</strain>
    </source>
</reference>
<dbReference type="RefSeq" id="WP_039741330.1">
    <property type="nucleotide sequence ID" value="NZ_CP009788.1"/>
</dbReference>
<dbReference type="OrthoDB" id="9809995at2"/>
<dbReference type="CDD" id="cd24032">
    <property type="entry name" value="ASKHA_NBD_TsaB"/>
    <property type="match status" value="1"/>
</dbReference>
<dbReference type="SUPFAM" id="SSF53067">
    <property type="entry name" value="Actin-like ATPase domain"/>
    <property type="match status" value="2"/>
</dbReference>
<dbReference type="KEGG" id="gpi:GPICK_06045"/>
<feature type="domain" description="Gcp-like" evidence="1">
    <location>
        <begin position="33"/>
        <end position="223"/>
    </location>
</feature>
<dbReference type="GO" id="GO:0002949">
    <property type="term" value="P:tRNA threonylcarbamoyladenosine modification"/>
    <property type="evidence" value="ECO:0007669"/>
    <property type="project" value="InterPro"/>
</dbReference>
<dbReference type="InterPro" id="IPR043129">
    <property type="entry name" value="ATPase_NBD"/>
</dbReference>
<sequence length="230" mass="24037">MKLLTVDTSTSACSVALTRDGRLVAEHLVDGGRTLTERLLGAIESVLADGGLDVAGLDGFGVALGPGAFTGVRIGAATVKGLAIATGKPVAGFSSLAMLALNLPFSSFPVCPLFDARKNEVYAGLYRCEAAPEPLMTDRVLPPQQLLAELEGTVIFVGDGALRYRELIEATLGDRAIFAPSHCHLPRAGAGALLAQKLLMSGEGTPLALLNPTYIRPSEAELAKIRRETL</sequence>
<dbReference type="STRING" id="345632.GPICK_06045"/>
<dbReference type="InterPro" id="IPR022496">
    <property type="entry name" value="T6A_TsaB"/>
</dbReference>
<dbReference type="EMBL" id="CP009788">
    <property type="protein sequence ID" value="AJE02983.1"/>
    <property type="molecule type" value="Genomic_DNA"/>
</dbReference>
<accession>A0A0B5B8H7</accession>
<organism evidence="2 3">
    <name type="scientific">Geobacter pickeringii</name>
    <dbReference type="NCBI Taxonomy" id="345632"/>
    <lineage>
        <taxon>Bacteria</taxon>
        <taxon>Pseudomonadati</taxon>
        <taxon>Thermodesulfobacteriota</taxon>
        <taxon>Desulfuromonadia</taxon>
        <taxon>Geobacterales</taxon>
        <taxon>Geobacteraceae</taxon>
        <taxon>Geobacter</taxon>
    </lineage>
</organism>
<proteinExistence type="predicted"/>
<dbReference type="HOGENOM" id="CLU_064886_0_0_7"/>